<reference evidence="10 11" key="1">
    <citation type="submission" date="2017-09" db="EMBL/GenBank/DDBJ databases">
        <authorList>
            <person name="Ehlers B."/>
            <person name="Leendertz F.H."/>
        </authorList>
    </citation>
    <scope>NUCLEOTIDE SEQUENCE [LARGE SCALE GENOMIC DNA]</scope>
    <source>
        <strain evidence="10 11">DSM 27208</strain>
    </source>
</reference>
<dbReference type="Proteomes" id="UP000219453">
    <property type="component" value="Unassembled WGS sequence"/>
</dbReference>
<keyword evidence="5 8" id="KW-1133">Transmembrane helix</keyword>
<name>A0A285P280_NATPI</name>
<evidence type="ECO:0000256" key="4">
    <source>
        <dbReference type="ARBA" id="ARBA00022746"/>
    </source>
</evidence>
<evidence type="ECO:0000256" key="2">
    <source>
        <dbReference type="ARBA" id="ARBA00004829"/>
    </source>
</evidence>
<keyword evidence="6 8" id="KW-0472">Membrane</keyword>
<comment type="pathway">
    <text evidence="2">Carotenoid biosynthesis.</text>
</comment>
<feature type="domain" description="Lycopene cyclase" evidence="9">
    <location>
        <begin position="168"/>
        <end position="227"/>
    </location>
</feature>
<feature type="domain" description="Lycopene cyclase" evidence="9">
    <location>
        <begin position="18"/>
        <end position="96"/>
    </location>
</feature>
<keyword evidence="7" id="KW-0413">Isomerase</keyword>
<dbReference type="Pfam" id="PF18916">
    <property type="entry name" value="Lycopene_cyc"/>
    <property type="match status" value="2"/>
</dbReference>
<feature type="transmembrane region" description="Helical" evidence="8">
    <location>
        <begin position="141"/>
        <end position="160"/>
    </location>
</feature>
<organism evidence="10 11">
    <name type="scientific">Natronoarchaeum philippinense</name>
    <dbReference type="NCBI Taxonomy" id="558529"/>
    <lineage>
        <taxon>Archaea</taxon>
        <taxon>Methanobacteriati</taxon>
        <taxon>Methanobacteriota</taxon>
        <taxon>Stenosarchaea group</taxon>
        <taxon>Halobacteria</taxon>
        <taxon>Halobacteriales</taxon>
        <taxon>Natronoarchaeaceae</taxon>
    </lineage>
</organism>
<proteinExistence type="predicted"/>
<accession>A0A285P280</accession>
<evidence type="ECO:0000256" key="5">
    <source>
        <dbReference type="ARBA" id="ARBA00022989"/>
    </source>
</evidence>
<dbReference type="OrthoDB" id="241129at2157"/>
<evidence type="ECO:0000256" key="3">
    <source>
        <dbReference type="ARBA" id="ARBA00022692"/>
    </source>
</evidence>
<sequence>MTAITYIEFHVLFLLPALLVLGLTTVVRQESAWSSGNWVGTALIVGIALAYTTPWDNYLIARGVWWYGDGAVAARVWHAPVEEYLFIFVQPVLAALWLRRLPAPTADRLSISSADRVVGVLAGVGVGVGGALLALRGGTTLYLGAILAWAGPVLAVQWGFGWPVLWRARRTVGVAVAVPTLYLCVADRVALWSGTWTLSDQHTIGAAVFGLPVEEGLFFLVTTLFVVQGLVLFEWVVRT</sequence>
<gene>
    <name evidence="10" type="ORF">SAMN06269185_2615</name>
</gene>
<keyword evidence="11" id="KW-1185">Reference proteome</keyword>
<keyword evidence="3 8" id="KW-0812">Transmembrane</keyword>
<dbReference type="GO" id="GO:0016020">
    <property type="term" value="C:membrane"/>
    <property type="evidence" value="ECO:0007669"/>
    <property type="project" value="UniProtKB-SubCell"/>
</dbReference>
<dbReference type="GO" id="GO:0016117">
    <property type="term" value="P:carotenoid biosynthetic process"/>
    <property type="evidence" value="ECO:0007669"/>
    <property type="project" value="UniProtKB-KW"/>
</dbReference>
<evidence type="ECO:0000256" key="1">
    <source>
        <dbReference type="ARBA" id="ARBA00004141"/>
    </source>
</evidence>
<dbReference type="RefSeq" id="WP_097009507.1">
    <property type="nucleotide sequence ID" value="NZ_OBEJ01000003.1"/>
</dbReference>
<feature type="transmembrane region" description="Helical" evidence="8">
    <location>
        <begin position="38"/>
        <end position="55"/>
    </location>
</feature>
<comment type="subcellular location">
    <subcellularLocation>
        <location evidence="1">Membrane</location>
        <topology evidence="1">Multi-pass membrane protein</topology>
    </subcellularLocation>
</comment>
<dbReference type="EMBL" id="OBEJ01000003">
    <property type="protein sequence ID" value="SNZ15839.1"/>
    <property type="molecule type" value="Genomic_DNA"/>
</dbReference>
<keyword evidence="4" id="KW-0125">Carotenoid biosynthesis</keyword>
<dbReference type="InterPro" id="IPR017825">
    <property type="entry name" value="Lycopene_cyclase_dom"/>
</dbReference>
<dbReference type="AlphaFoldDB" id="A0A285P280"/>
<evidence type="ECO:0000313" key="11">
    <source>
        <dbReference type="Proteomes" id="UP000219453"/>
    </source>
</evidence>
<dbReference type="GO" id="GO:0016872">
    <property type="term" value="F:intramolecular lyase activity"/>
    <property type="evidence" value="ECO:0007669"/>
    <property type="project" value="InterPro"/>
</dbReference>
<dbReference type="GO" id="GO:0045436">
    <property type="term" value="F:lycopene beta cyclase activity"/>
    <property type="evidence" value="ECO:0007669"/>
    <property type="project" value="UniProtKB-ARBA"/>
</dbReference>
<evidence type="ECO:0000313" key="10">
    <source>
        <dbReference type="EMBL" id="SNZ15839.1"/>
    </source>
</evidence>
<evidence type="ECO:0000256" key="7">
    <source>
        <dbReference type="ARBA" id="ARBA00023235"/>
    </source>
</evidence>
<evidence type="ECO:0000256" key="8">
    <source>
        <dbReference type="SAM" id="Phobius"/>
    </source>
</evidence>
<feature type="transmembrane region" description="Helical" evidence="8">
    <location>
        <begin position="117"/>
        <end position="135"/>
    </location>
</feature>
<evidence type="ECO:0000256" key="6">
    <source>
        <dbReference type="ARBA" id="ARBA00023136"/>
    </source>
</evidence>
<protein>
    <submittedName>
        <fullName evidence="10">Lycopene cyclase domain-containing protein</fullName>
    </submittedName>
</protein>
<feature type="transmembrane region" description="Helical" evidence="8">
    <location>
        <begin position="217"/>
        <end position="237"/>
    </location>
</feature>
<dbReference type="NCBIfam" id="TIGR03462">
    <property type="entry name" value="CarR_dom_SF"/>
    <property type="match status" value="2"/>
</dbReference>
<feature type="transmembrane region" description="Helical" evidence="8">
    <location>
        <begin position="172"/>
        <end position="191"/>
    </location>
</feature>
<evidence type="ECO:0000259" key="9">
    <source>
        <dbReference type="Pfam" id="PF18916"/>
    </source>
</evidence>